<organism evidence="1 2">
    <name type="scientific">Methanocorpusculum labreanum (strain ATCC 43576 / DSM 4855 / Z)</name>
    <dbReference type="NCBI Taxonomy" id="410358"/>
    <lineage>
        <taxon>Archaea</taxon>
        <taxon>Methanobacteriati</taxon>
        <taxon>Methanobacteriota</taxon>
        <taxon>Stenosarchaea group</taxon>
        <taxon>Methanomicrobia</taxon>
        <taxon>Methanomicrobiales</taxon>
        <taxon>Methanocorpusculaceae</taxon>
        <taxon>Methanocorpusculum</taxon>
    </lineage>
</organism>
<protein>
    <submittedName>
        <fullName evidence="1">Uncharacterized protein</fullName>
    </submittedName>
</protein>
<gene>
    <name evidence="1" type="ordered locus">Mlab_0227</name>
</gene>
<name>A2SPZ7_METLZ</name>
<evidence type="ECO:0000313" key="2">
    <source>
        <dbReference type="Proteomes" id="UP000000365"/>
    </source>
</evidence>
<dbReference type="GeneID" id="4795640"/>
<evidence type="ECO:0000313" key="1">
    <source>
        <dbReference type="EMBL" id="ABN06403.1"/>
    </source>
</evidence>
<dbReference type="KEGG" id="mla:Mlab_0227"/>
<accession>A2SPZ7</accession>
<dbReference type="Pfam" id="PF24830">
    <property type="entry name" value="DUF7714"/>
    <property type="match status" value="1"/>
</dbReference>
<sequence>MMIFPKECKFVGNAATSPLGEKVYFLTEYLIHPTLDGVEVLKILPKDGIGLMREIESVELVAGPEDTVVWKEEVNTHDRAGLVRKALSTKKRCTVFGKEDDHMTFVCDPDLSTFETVHVFDITPPNPSLVDTLNGLESLGFFETENIVFDHHIRDISKLDTEVYPCRAGGFPHTLDRDIPPKGSRIACCRTGRQICHENYGYDFEFEDICPITQVNREPFIARCCRAENSGIGMYNGYFGAVVHWGANPKTIADALFAMIKEWRERND</sequence>
<dbReference type="RefSeq" id="WP_011832604.1">
    <property type="nucleotide sequence ID" value="NC_008942.1"/>
</dbReference>
<dbReference type="AlphaFoldDB" id="A2SPZ7"/>
<dbReference type="OrthoDB" id="52943at2157"/>
<proteinExistence type="predicted"/>
<reference evidence="1 2" key="1">
    <citation type="journal article" date="2009" name="Stand. Genomic Sci.">
        <title>Complete genome sequence of Methanocorpusculum labreanum type strain Z.</title>
        <authorList>
            <person name="Anderson I.J."/>
            <person name="Sieprawska-Lupa M."/>
            <person name="Goltsman E."/>
            <person name="Lapidus A."/>
            <person name="Copeland A."/>
            <person name="Glavina Del Rio T."/>
            <person name="Tice H."/>
            <person name="Dalin E."/>
            <person name="Barry K."/>
            <person name="Pitluck S."/>
            <person name="Hauser L."/>
            <person name="Land M."/>
            <person name="Lucas S."/>
            <person name="Richardson P."/>
            <person name="Whitman W.B."/>
            <person name="Kyrpides N.C."/>
        </authorList>
    </citation>
    <scope>NUCLEOTIDE SEQUENCE [LARGE SCALE GENOMIC DNA]</scope>
    <source>
        <strain evidence="2">ATCC 43576 / DSM 4855 / Z</strain>
    </source>
</reference>
<dbReference type="eggNOG" id="arCOG04973">
    <property type="taxonomic scope" value="Archaea"/>
</dbReference>
<dbReference type="InterPro" id="IPR056131">
    <property type="entry name" value="DUF7714"/>
</dbReference>
<dbReference type="EMBL" id="CP000559">
    <property type="protein sequence ID" value="ABN06403.1"/>
    <property type="molecule type" value="Genomic_DNA"/>
</dbReference>
<dbReference type="Proteomes" id="UP000000365">
    <property type="component" value="Chromosome"/>
</dbReference>
<dbReference type="HOGENOM" id="CLU_978633_0_0_2"/>
<keyword evidence="2" id="KW-1185">Reference proteome</keyword>
<dbReference type="STRING" id="410358.Mlab_0227"/>